<dbReference type="AlphaFoldDB" id="A0A9P9BMK8"/>
<dbReference type="PROSITE" id="PS51186">
    <property type="entry name" value="GNAT"/>
    <property type="match status" value="1"/>
</dbReference>
<dbReference type="OrthoDB" id="64477at2759"/>
<dbReference type="SUPFAM" id="SSF55729">
    <property type="entry name" value="Acyl-CoA N-acyltransferases (Nat)"/>
    <property type="match status" value="1"/>
</dbReference>
<dbReference type="InterPro" id="IPR016181">
    <property type="entry name" value="Acyl_CoA_acyltransferase"/>
</dbReference>
<dbReference type="GO" id="GO:0016747">
    <property type="term" value="F:acyltransferase activity, transferring groups other than amino-acyl groups"/>
    <property type="evidence" value="ECO:0007669"/>
    <property type="project" value="InterPro"/>
</dbReference>
<organism evidence="2 3">
    <name type="scientific">Microdochium trichocladiopsis</name>
    <dbReference type="NCBI Taxonomy" id="1682393"/>
    <lineage>
        <taxon>Eukaryota</taxon>
        <taxon>Fungi</taxon>
        <taxon>Dikarya</taxon>
        <taxon>Ascomycota</taxon>
        <taxon>Pezizomycotina</taxon>
        <taxon>Sordariomycetes</taxon>
        <taxon>Xylariomycetidae</taxon>
        <taxon>Xylariales</taxon>
        <taxon>Microdochiaceae</taxon>
        <taxon>Microdochium</taxon>
    </lineage>
</organism>
<accession>A0A9P9BMK8</accession>
<proteinExistence type="predicted"/>
<dbReference type="CDD" id="cd04301">
    <property type="entry name" value="NAT_SF"/>
    <property type="match status" value="1"/>
</dbReference>
<gene>
    <name evidence="2" type="ORF">B0I36DRAFT_248541</name>
</gene>
<dbReference type="PANTHER" id="PTHR43415:SF3">
    <property type="entry name" value="GNAT-FAMILY ACETYLTRANSFERASE"/>
    <property type="match status" value="1"/>
</dbReference>
<dbReference type="Pfam" id="PF00583">
    <property type="entry name" value="Acetyltransf_1"/>
    <property type="match status" value="1"/>
</dbReference>
<evidence type="ECO:0000313" key="2">
    <source>
        <dbReference type="EMBL" id="KAH7026380.1"/>
    </source>
</evidence>
<dbReference type="PANTHER" id="PTHR43415">
    <property type="entry name" value="SPERMIDINE N(1)-ACETYLTRANSFERASE"/>
    <property type="match status" value="1"/>
</dbReference>
<feature type="domain" description="N-acetyltransferase" evidence="1">
    <location>
        <begin position="43"/>
        <end position="185"/>
    </location>
</feature>
<dbReference type="Gene3D" id="3.40.630.30">
    <property type="match status" value="1"/>
</dbReference>
<reference evidence="2" key="1">
    <citation type="journal article" date="2021" name="Nat. Commun.">
        <title>Genetic determinants of endophytism in the Arabidopsis root mycobiome.</title>
        <authorList>
            <person name="Mesny F."/>
            <person name="Miyauchi S."/>
            <person name="Thiergart T."/>
            <person name="Pickel B."/>
            <person name="Atanasova L."/>
            <person name="Karlsson M."/>
            <person name="Huettel B."/>
            <person name="Barry K.W."/>
            <person name="Haridas S."/>
            <person name="Chen C."/>
            <person name="Bauer D."/>
            <person name="Andreopoulos W."/>
            <person name="Pangilinan J."/>
            <person name="LaButti K."/>
            <person name="Riley R."/>
            <person name="Lipzen A."/>
            <person name="Clum A."/>
            <person name="Drula E."/>
            <person name="Henrissat B."/>
            <person name="Kohler A."/>
            <person name="Grigoriev I.V."/>
            <person name="Martin F.M."/>
            <person name="Hacquard S."/>
        </authorList>
    </citation>
    <scope>NUCLEOTIDE SEQUENCE</scope>
    <source>
        <strain evidence="2">MPI-CAGE-CH-0230</strain>
    </source>
</reference>
<name>A0A9P9BMK8_9PEZI</name>
<dbReference type="RefSeq" id="XP_046009597.1">
    <property type="nucleotide sequence ID" value="XM_046150394.1"/>
</dbReference>
<keyword evidence="3" id="KW-1185">Reference proteome</keyword>
<dbReference type="Proteomes" id="UP000756346">
    <property type="component" value="Unassembled WGS sequence"/>
</dbReference>
<dbReference type="GeneID" id="70179940"/>
<evidence type="ECO:0000259" key="1">
    <source>
        <dbReference type="PROSITE" id="PS51186"/>
    </source>
</evidence>
<comment type="caution">
    <text evidence="2">The sequence shown here is derived from an EMBL/GenBank/DDBJ whole genome shotgun (WGS) entry which is preliminary data.</text>
</comment>
<dbReference type="EMBL" id="JAGTJQ010000008">
    <property type="protein sequence ID" value="KAH7026380.1"/>
    <property type="molecule type" value="Genomic_DNA"/>
</dbReference>
<protein>
    <submittedName>
        <fullName evidence="2">Acyl-CoA N-acyltransferase</fullName>
    </submittedName>
</protein>
<evidence type="ECO:0000313" key="3">
    <source>
        <dbReference type="Proteomes" id="UP000756346"/>
    </source>
</evidence>
<sequence>MLAGAFTSARLSYRAVEDTEAEKTWYHEHIRSDPVTFGLGDSNLVRPQTKTKSDDHLSGISKSLLGVVICLKPQSETVQPTPIGVLVLDDEASDNYRHHHRLACLSLSIATEHQNQGYGREAINWAVDWAFLRANIHSISLGCVEYNEKGRHLYEGLGFVLEGRFRKCHFHERRWWDLLLFSMLEEEWEALRASRDTPVNT</sequence>
<dbReference type="InterPro" id="IPR000182">
    <property type="entry name" value="GNAT_dom"/>
</dbReference>